<dbReference type="InterPro" id="IPR015927">
    <property type="entry name" value="Peptidase_S24_S26A/B/C"/>
</dbReference>
<proteinExistence type="predicted"/>
<feature type="domain" description="HTH cro/C1-type" evidence="1">
    <location>
        <begin position="40"/>
        <end position="89"/>
    </location>
</feature>
<dbReference type="SUPFAM" id="SSF47413">
    <property type="entry name" value="lambda repressor-like DNA-binding domains"/>
    <property type="match status" value="1"/>
</dbReference>
<dbReference type="Gene3D" id="2.10.109.10">
    <property type="entry name" value="Umud Fragment, subunit A"/>
    <property type="match status" value="1"/>
</dbReference>
<dbReference type="Proteomes" id="UP001218231">
    <property type="component" value="Chromosome"/>
</dbReference>
<organism evidence="2 3">
    <name type="scientific">Novosphingobium humi</name>
    <dbReference type="NCBI Taxonomy" id="2282397"/>
    <lineage>
        <taxon>Bacteria</taxon>
        <taxon>Pseudomonadati</taxon>
        <taxon>Pseudomonadota</taxon>
        <taxon>Alphaproteobacteria</taxon>
        <taxon>Sphingomonadales</taxon>
        <taxon>Sphingomonadaceae</taxon>
        <taxon>Novosphingobium</taxon>
    </lineage>
</organism>
<evidence type="ECO:0000313" key="3">
    <source>
        <dbReference type="Proteomes" id="UP001218231"/>
    </source>
</evidence>
<dbReference type="Gene3D" id="1.10.260.40">
    <property type="entry name" value="lambda repressor-like DNA-binding domains"/>
    <property type="match status" value="1"/>
</dbReference>
<reference evidence="2 3" key="1">
    <citation type="submission" date="2023-02" db="EMBL/GenBank/DDBJ databases">
        <title>Genome sequence of Novosphingobium humi KACC 19094.</title>
        <authorList>
            <person name="Kim S."/>
            <person name="Heo J."/>
            <person name="Kwon S.-W."/>
        </authorList>
    </citation>
    <scope>NUCLEOTIDE SEQUENCE [LARGE SCALE GENOMIC DNA]</scope>
    <source>
        <strain evidence="2 3">KACC 19094</strain>
    </source>
</reference>
<dbReference type="SUPFAM" id="SSF51306">
    <property type="entry name" value="LexA/Signal peptidase"/>
    <property type="match status" value="1"/>
</dbReference>
<dbReference type="RefSeq" id="WP_273619202.1">
    <property type="nucleotide sequence ID" value="NZ_CP117417.1"/>
</dbReference>
<dbReference type="Pfam" id="PF00717">
    <property type="entry name" value="Peptidase_S24"/>
    <property type="match status" value="1"/>
</dbReference>
<protein>
    <submittedName>
        <fullName evidence="2">S24 family peptidase</fullName>
    </submittedName>
</protein>
<keyword evidence="3" id="KW-1185">Reference proteome</keyword>
<evidence type="ECO:0000313" key="2">
    <source>
        <dbReference type="EMBL" id="WCT78902.1"/>
    </source>
</evidence>
<dbReference type="CDD" id="cd06529">
    <property type="entry name" value="S24_LexA-like"/>
    <property type="match status" value="1"/>
</dbReference>
<gene>
    <name evidence="2" type="ORF">PQ457_08070</name>
</gene>
<dbReference type="InterPro" id="IPR036286">
    <property type="entry name" value="LexA/Signal_pep-like_sf"/>
</dbReference>
<dbReference type="CDD" id="cd00093">
    <property type="entry name" value="HTH_XRE"/>
    <property type="match status" value="1"/>
</dbReference>
<dbReference type="EMBL" id="CP117417">
    <property type="protein sequence ID" value="WCT78902.1"/>
    <property type="molecule type" value="Genomic_DNA"/>
</dbReference>
<dbReference type="PROSITE" id="PS50943">
    <property type="entry name" value="HTH_CROC1"/>
    <property type="match status" value="1"/>
</dbReference>
<dbReference type="InterPro" id="IPR039418">
    <property type="entry name" value="LexA-like"/>
</dbReference>
<dbReference type="Pfam" id="PF01381">
    <property type="entry name" value="HTH_3"/>
    <property type="match status" value="1"/>
</dbReference>
<accession>A0ABY7U049</accession>
<dbReference type="InterPro" id="IPR001387">
    <property type="entry name" value="Cro/C1-type_HTH"/>
</dbReference>
<sequence length="232" mass="26035">MIIRKSDYNATANYPIFARALRRQPWHILAMEESAFTLWMKGRMAELGMSQAKLAQLVGFPSQSAISNILLGKRRIKLDERIKIERALEQEGPADAAPIKEAELPVVGFVGAGGAISFEDSYAQGDGMYHVEPMPGLDASKLIGLEVRGDSMYPFFRNGHIVFIGRDGWDHVEDDALQDWAVCRLADGRTLLKEIRPAREHGKYDLISQNAPPIEGVELRWATPVLGHRRRR</sequence>
<name>A0ABY7U049_9SPHN</name>
<dbReference type="InterPro" id="IPR010982">
    <property type="entry name" value="Lambda_DNA-bd_dom_sf"/>
</dbReference>
<evidence type="ECO:0000259" key="1">
    <source>
        <dbReference type="PROSITE" id="PS50943"/>
    </source>
</evidence>